<evidence type="ECO:0000256" key="6">
    <source>
        <dbReference type="ARBA" id="ARBA00022840"/>
    </source>
</evidence>
<accession>A2C6U8</accession>
<comment type="subcellular location">
    <subcellularLocation>
        <location evidence="9">Cytoplasm</location>
    </subcellularLocation>
</comment>
<evidence type="ECO:0000256" key="8">
    <source>
        <dbReference type="ARBA" id="ARBA00047386"/>
    </source>
</evidence>
<evidence type="ECO:0000313" key="11">
    <source>
        <dbReference type="Proteomes" id="UP000002274"/>
    </source>
</evidence>
<dbReference type="SUPFAM" id="SSF52540">
    <property type="entry name" value="P-loop containing nucleoside triphosphate hydrolases"/>
    <property type="match status" value="1"/>
</dbReference>
<feature type="binding site" evidence="9">
    <location>
        <begin position="114"/>
        <end position="117"/>
    </location>
    <ligand>
        <name>ATP</name>
        <dbReference type="ChEBI" id="CHEBI:30616"/>
    </ligand>
</feature>
<dbReference type="RefSeq" id="WP_011825132.1">
    <property type="nucleotide sequence ID" value="NC_008820.1"/>
</dbReference>
<protein>
    <recommendedName>
        <fullName evidence="9">ATP-dependent dethiobiotin synthetase BioD</fullName>
        <ecNumber evidence="9">6.3.3.3</ecNumber>
    </recommendedName>
    <alternativeName>
        <fullName evidence="9">DTB synthetase</fullName>
        <shortName evidence="9">DTBS</shortName>
    </alternativeName>
    <alternativeName>
        <fullName evidence="9">Dethiobiotin synthase</fullName>
    </alternativeName>
</protein>
<feature type="active site" evidence="9">
    <location>
        <position position="46"/>
    </location>
</feature>
<dbReference type="GO" id="GO:0005829">
    <property type="term" value="C:cytosol"/>
    <property type="evidence" value="ECO:0007669"/>
    <property type="project" value="TreeGrafter"/>
</dbReference>
<dbReference type="InterPro" id="IPR027417">
    <property type="entry name" value="P-loop_NTPase"/>
</dbReference>
<evidence type="ECO:0000256" key="5">
    <source>
        <dbReference type="ARBA" id="ARBA00022756"/>
    </source>
</evidence>
<reference evidence="10 11" key="1">
    <citation type="journal article" date="2007" name="PLoS Genet.">
        <title>Patterns and implications of gene gain and loss in the evolution of Prochlorococcus.</title>
        <authorList>
            <person name="Kettler G.C."/>
            <person name="Martiny A.C."/>
            <person name="Huang K."/>
            <person name="Zucker J."/>
            <person name="Coleman M.L."/>
            <person name="Rodrigue S."/>
            <person name="Chen F."/>
            <person name="Lapidus A."/>
            <person name="Ferriera S."/>
            <person name="Johnson J."/>
            <person name="Steglich C."/>
            <person name="Church G.M."/>
            <person name="Richardson P."/>
            <person name="Chisholm S.W."/>
        </authorList>
    </citation>
    <scope>NUCLEOTIDE SEQUENCE [LARGE SCALE GENOMIC DNA]</scope>
    <source>
        <strain evidence="10 11">MIT 9303</strain>
    </source>
</reference>
<evidence type="ECO:0000256" key="1">
    <source>
        <dbReference type="ARBA" id="ARBA00022490"/>
    </source>
</evidence>
<dbReference type="GO" id="GO:0005524">
    <property type="term" value="F:ATP binding"/>
    <property type="evidence" value="ECO:0007669"/>
    <property type="project" value="UniProtKB-UniRule"/>
</dbReference>
<dbReference type="GO" id="GO:0000287">
    <property type="term" value="F:magnesium ion binding"/>
    <property type="evidence" value="ECO:0007669"/>
    <property type="project" value="UniProtKB-UniRule"/>
</dbReference>
<dbReference type="NCBIfam" id="TIGR00347">
    <property type="entry name" value="bioD"/>
    <property type="match status" value="1"/>
</dbReference>
<comment type="function">
    <text evidence="9">Catalyzes a mechanistically unusual reaction, the ATP-dependent insertion of CO2 between the N7 and N8 nitrogen atoms of 7,8-diaminopelargonic acid (DAPA, also called 7,8-diammoniononanoate) to form a ureido ring.</text>
</comment>
<comment type="subunit">
    <text evidence="9">Homodimer.</text>
</comment>
<proteinExistence type="inferred from homology"/>
<keyword evidence="1 9" id="KW-0963">Cytoplasm</keyword>
<dbReference type="PANTHER" id="PTHR43210">
    <property type="entry name" value="DETHIOBIOTIN SYNTHETASE"/>
    <property type="match status" value="1"/>
</dbReference>
<dbReference type="HAMAP" id="MF_00336">
    <property type="entry name" value="BioD"/>
    <property type="match status" value="1"/>
</dbReference>
<evidence type="ECO:0000256" key="3">
    <source>
        <dbReference type="ARBA" id="ARBA00022723"/>
    </source>
</evidence>
<dbReference type="Proteomes" id="UP000002274">
    <property type="component" value="Chromosome"/>
</dbReference>
<dbReference type="PANTHER" id="PTHR43210:SF2">
    <property type="entry name" value="ATP-DEPENDENT DETHIOBIOTIN SYNTHETASE BIOD 2"/>
    <property type="match status" value="1"/>
</dbReference>
<comment type="catalytic activity">
    <reaction evidence="8">
        <text>(7R,8S)-8-amino-7-(carboxyamino)nonanoate + ATP = (4R,5S)-dethiobiotin + ADP + phosphate + H(+)</text>
        <dbReference type="Rhea" id="RHEA:63684"/>
        <dbReference type="ChEBI" id="CHEBI:15378"/>
        <dbReference type="ChEBI" id="CHEBI:30616"/>
        <dbReference type="ChEBI" id="CHEBI:43474"/>
        <dbReference type="ChEBI" id="CHEBI:149470"/>
        <dbReference type="ChEBI" id="CHEBI:149473"/>
        <dbReference type="ChEBI" id="CHEBI:456216"/>
    </reaction>
</comment>
<keyword evidence="5 9" id="KW-0093">Biotin biosynthesis</keyword>
<dbReference type="GO" id="GO:0009102">
    <property type="term" value="P:biotin biosynthetic process"/>
    <property type="evidence" value="ECO:0007669"/>
    <property type="project" value="UniProtKB-UniRule"/>
</dbReference>
<dbReference type="InterPro" id="IPR004472">
    <property type="entry name" value="DTB_synth_BioD"/>
</dbReference>
<comment type="catalytic activity">
    <reaction evidence="9">
        <text>(7R,8S)-7,8-diammoniononanoate + CO2 + ATP = (4R,5S)-dethiobiotin + ADP + phosphate + 3 H(+)</text>
        <dbReference type="Rhea" id="RHEA:15805"/>
        <dbReference type="ChEBI" id="CHEBI:15378"/>
        <dbReference type="ChEBI" id="CHEBI:16526"/>
        <dbReference type="ChEBI" id="CHEBI:30616"/>
        <dbReference type="ChEBI" id="CHEBI:43474"/>
        <dbReference type="ChEBI" id="CHEBI:149469"/>
        <dbReference type="ChEBI" id="CHEBI:149473"/>
        <dbReference type="ChEBI" id="CHEBI:456216"/>
        <dbReference type="EC" id="6.3.3.3"/>
    </reaction>
</comment>
<dbReference type="KEGG" id="pmf:P9303_04561"/>
<keyword evidence="2 9" id="KW-0436">Ligase</keyword>
<comment type="caution">
    <text evidence="9">Lacks conserved residue(s) required for the propagation of feature annotation.</text>
</comment>
<comment type="similarity">
    <text evidence="9">Belongs to the dethiobiotin synthetase family.</text>
</comment>
<feature type="binding site" evidence="9">
    <location>
        <begin position="26"/>
        <end position="31"/>
    </location>
    <ligand>
        <name>ATP</name>
        <dbReference type="ChEBI" id="CHEBI:30616"/>
    </ligand>
</feature>
<feature type="binding site" evidence="9">
    <location>
        <position position="50"/>
    </location>
    <ligand>
        <name>substrate</name>
    </ligand>
</feature>
<comment type="pathway">
    <text evidence="9">Cofactor biosynthesis; biotin biosynthesis; biotin from 7,8-diaminononanoate: step 1/2.</text>
</comment>
<dbReference type="AlphaFoldDB" id="A2C6U8"/>
<feature type="binding site" evidence="9">
    <location>
        <position position="114"/>
    </location>
    <ligand>
        <name>Mg(2+)</name>
        <dbReference type="ChEBI" id="CHEBI:18420"/>
    </ligand>
</feature>
<dbReference type="GO" id="GO:0004141">
    <property type="term" value="F:dethiobiotin synthase activity"/>
    <property type="evidence" value="ECO:0007669"/>
    <property type="project" value="UniProtKB-UniRule"/>
</dbReference>
<dbReference type="Pfam" id="PF13500">
    <property type="entry name" value="AAA_26"/>
    <property type="match status" value="1"/>
</dbReference>
<dbReference type="UniPathway" id="UPA00078">
    <property type="reaction ID" value="UER00161"/>
</dbReference>
<dbReference type="EC" id="6.3.3.3" evidence="9"/>
<dbReference type="PIRSF" id="PIRSF006755">
    <property type="entry name" value="DTB_synth"/>
    <property type="match status" value="1"/>
</dbReference>
<gene>
    <name evidence="9 10" type="primary">bioD</name>
    <name evidence="10" type="ordered locus">P9303_04561</name>
</gene>
<evidence type="ECO:0000256" key="7">
    <source>
        <dbReference type="ARBA" id="ARBA00022842"/>
    </source>
</evidence>
<organism evidence="10 11">
    <name type="scientific">Prochlorococcus marinus (strain MIT 9303)</name>
    <dbReference type="NCBI Taxonomy" id="59922"/>
    <lineage>
        <taxon>Bacteria</taxon>
        <taxon>Bacillati</taxon>
        <taxon>Cyanobacteriota</taxon>
        <taxon>Cyanophyceae</taxon>
        <taxon>Synechococcales</taxon>
        <taxon>Prochlorococcaceae</taxon>
        <taxon>Prochlorococcus</taxon>
    </lineage>
</organism>
<evidence type="ECO:0000256" key="2">
    <source>
        <dbReference type="ARBA" id="ARBA00022598"/>
    </source>
</evidence>
<evidence type="ECO:0000256" key="9">
    <source>
        <dbReference type="HAMAP-Rule" id="MF_00336"/>
    </source>
</evidence>
<evidence type="ECO:0000313" key="10">
    <source>
        <dbReference type="EMBL" id="ABM77208.1"/>
    </source>
</evidence>
<dbReference type="HOGENOM" id="CLU_072551_2_0_3"/>
<dbReference type="STRING" id="59922.P9303_04561"/>
<keyword evidence="6 9" id="KW-0067">ATP-binding</keyword>
<feature type="binding site" evidence="9">
    <location>
        <position position="61"/>
    </location>
    <ligand>
        <name>Mg(2+)</name>
        <dbReference type="ChEBI" id="CHEBI:18420"/>
    </ligand>
</feature>
<keyword evidence="4 9" id="KW-0547">Nucleotide-binding</keyword>
<sequence>MADPTAFNPAMTEAKTPLIVCGTDTNVGKTVVSALLVQGLVATYWKPIQSGLEEDGGDRNRVCQLLNLPAERWHPEVYNLQAAVSPHWAAEQENCCINPDQLVLPDLSGPLVIETAGGLMVPLNRQWLQLDQLVRWQLPLILVARSGLGTLNHTLLSLEALRLRNLKVLGLVLNGPPHPDNPKTLEQFGGVPVIAQLPHLPNLTAATLAEQWHLQDLSLTFKRLLKSWSQVQ</sequence>
<dbReference type="CDD" id="cd03109">
    <property type="entry name" value="DTBS"/>
    <property type="match status" value="1"/>
</dbReference>
<comment type="cofactor">
    <cofactor evidence="9">
        <name>Mg(2+)</name>
        <dbReference type="ChEBI" id="CHEBI:18420"/>
    </cofactor>
</comment>
<keyword evidence="3 9" id="KW-0479">Metal-binding</keyword>
<keyword evidence="7 9" id="KW-0460">Magnesium</keyword>
<evidence type="ECO:0000256" key="4">
    <source>
        <dbReference type="ARBA" id="ARBA00022741"/>
    </source>
</evidence>
<name>A2C6U8_PROM3</name>
<feature type="binding site" evidence="9">
    <location>
        <position position="30"/>
    </location>
    <ligand>
        <name>Mg(2+)</name>
        <dbReference type="ChEBI" id="CHEBI:18420"/>
    </ligand>
</feature>
<dbReference type="EMBL" id="CP000554">
    <property type="protein sequence ID" value="ABM77208.1"/>
    <property type="molecule type" value="Genomic_DNA"/>
</dbReference>
<dbReference type="Gene3D" id="3.40.50.300">
    <property type="entry name" value="P-loop containing nucleotide triphosphate hydrolases"/>
    <property type="match status" value="1"/>
</dbReference>
<feature type="binding site" evidence="9">
    <location>
        <begin position="198"/>
        <end position="200"/>
    </location>
    <ligand>
        <name>ATP</name>
        <dbReference type="ChEBI" id="CHEBI:30616"/>
    </ligand>
</feature>